<accession>A0ABM9PNM0</accession>
<organism evidence="2 3">
    <name type="scientific">Tenacibaculum vairaonense</name>
    <dbReference type="NCBI Taxonomy" id="3137860"/>
    <lineage>
        <taxon>Bacteria</taxon>
        <taxon>Pseudomonadati</taxon>
        <taxon>Bacteroidota</taxon>
        <taxon>Flavobacteriia</taxon>
        <taxon>Flavobacteriales</taxon>
        <taxon>Flavobacteriaceae</taxon>
        <taxon>Tenacibaculum</taxon>
    </lineage>
</organism>
<proteinExistence type="predicted"/>
<dbReference type="Proteomes" id="UP001497602">
    <property type="component" value="Unassembled WGS sequence"/>
</dbReference>
<keyword evidence="1" id="KW-1133">Transmembrane helix</keyword>
<evidence type="ECO:0000313" key="2">
    <source>
        <dbReference type="EMBL" id="CAL2107333.1"/>
    </source>
</evidence>
<dbReference type="EMBL" id="CAXJRC010000033">
    <property type="protein sequence ID" value="CAL2107333.1"/>
    <property type="molecule type" value="Genomic_DNA"/>
</dbReference>
<comment type="caution">
    <text evidence="2">The sequence shown here is derived from an EMBL/GenBank/DDBJ whole genome shotgun (WGS) entry which is preliminary data.</text>
</comment>
<name>A0ABM9PNM0_9FLAO</name>
<keyword evidence="1" id="KW-0472">Membrane</keyword>
<reference evidence="2 3" key="1">
    <citation type="submission" date="2024-05" db="EMBL/GenBank/DDBJ databases">
        <authorList>
            <person name="Duchaud E."/>
        </authorList>
    </citation>
    <scope>NUCLEOTIDE SEQUENCE [LARGE SCALE GENOMIC DNA]</scope>
    <source>
        <strain evidence="2">Ena-SAMPLE-TAB-13-05-2024-13:56:06:370-140305</strain>
    </source>
</reference>
<keyword evidence="1" id="KW-0812">Transmembrane</keyword>
<feature type="transmembrane region" description="Helical" evidence="1">
    <location>
        <begin position="75"/>
        <end position="96"/>
    </location>
</feature>
<feature type="transmembrane region" description="Helical" evidence="1">
    <location>
        <begin position="169"/>
        <end position="192"/>
    </location>
</feature>
<feature type="transmembrane region" description="Helical" evidence="1">
    <location>
        <begin position="124"/>
        <end position="145"/>
    </location>
</feature>
<dbReference type="RefSeq" id="WP_348738974.1">
    <property type="nucleotide sequence ID" value="NZ_CAXJRC010000033.1"/>
</dbReference>
<sequence length="218" mass="25426">MDALDKYKKAWDNQPEETEKVSKVDIYKMTRSKSSSIVKWIFIIGILELLFWGGLNMVFVGSSYTDLYDELHLNTLVYTSIYLHYFIIVVFLVAFYKNYKSISVSDSTKTLIKKILNTRKVVKYYVYFNLFYAILANLIIVLFIFNDLDGLINYYNTHGIVAPSSKNQLIVSLIIAVVLVLSLMFVILWLFYKVIYGSLLKKLHINYQKLTKLEQSNT</sequence>
<evidence type="ECO:0000313" key="3">
    <source>
        <dbReference type="Proteomes" id="UP001497602"/>
    </source>
</evidence>
<evidence type="ECO:0008006" key="4">
    <source>
        <dbReference type="Google" id="ProtNLM"/>
    </source>
</evidence>
<evidence type="ECO:0000256" key="1">
    <source>
        <dbReference type="SAM" id="Phobius"/>
    </source>
</evidence>
<gene>
    <name evidence="2" type="ORF">T190115A13A_30179</name>
</gene>
<protein>
    <recommendedName>
        <fullName evidence="4">Beta-carotene 15,15'-monooxygenase</fullName>
    </recommendedName>
</protein>
<feature type="transmembrane region" description="Helical" evidence="1">
    <location>
        <begin position="37"/>
        <end position="55"/>
    </location>
</feature>
<keyword evidence="3" id="KW-1185">Reference proteome</keyword>